<name>A0A0D2MM52_9CHLO</name>
<dbReference type="GO" id="GO:0005739">
    <property type="term" value="C:mitochondrion"/>
    <property type="evidence" value="ECO:0007669"/>
    <property type="project" value="UniProtKB-SubCell"/>
</dbReference>
<protein>
    <submittedName>
        <fullName evidence="4">Uncharacterized protein</fullName>
    </submittedName>
</protein>
<dbReference type="Gene3D" id="3.10.450.240">
    <property type="match status" value="1"/>
</dbReference>
<evidence type="ECO:0000256" key="2">
    <source>
        <dbReference type="ARBA" id="ARBA00022946"/>
    </source>
</evidence>
<organism evidence="4 5">
    <name type="scientific">Monoraphidium neglectum</name>
    <dbReference type="NCBI Taxonomy" id="145388"/>
    <lineage>
        <taxon>Eukaryota</taxon>
        <taxon>Viridiplantae</taxon>
        <taxon>Chlorophyta</taxon>
        <taxon>core chlorophytes</taxon>
        <taxon>Chlorophyceae</taxon>
        <taxon>CS clade</taxon>
        <taxon>Sphaeropleales</taxon>
        <taxon>Selenastraceae</taxon>
        <taxon>Monoraphidium</taxon>
    </lineage>
</organism>
<dbReference type="InterPro" id="IPR051975">
    <property type="entry name" value="mtLSU_mL45"/>
</dbReference>
<evidence type="ECO:0000256" key="3">
    <source>
        <dbReference type="ARBA" id="ARBA00023128"/>
    </source>
</evidence>
<reference evidence="4 5" key="1">
    <citation type="journal article" date="2013" name="BMC Genomics">
        <title>Reconstruction of the lipid metabolism for the microalga Monoraphidium neglectum from its genome sequence reveals characteristics suitable for biofuel production.</title>
        <authorList>
            <person name="Bogen C."/>
            <person name="Al-Dilaimi A."/>
            <person name="Albersmeier A."/>
            <person name="Wichmann J."/>
            <person name="Grundmann M."/>
            <person name="Rupp O."/>
            <person name="Lauersen K.J."/>
            <person name="Blifernez-Klassen O."/>
            <person name="Kalinowski J."/>
            <person name="Goesmann A."/>
            <person name="Mussgnug J.H."/>
            <person name="Kruse O."/>
        </authorList>
    </citation>
    <scope>NUCLEOTIDE SEQUENCE [LARGE SCALE GENOMIC DNA]</scope>
    <source>
        <strain evidence="4 5">SAG 48.87</strain>
    </source>
</reference>
<dbReference type="RefSeq" id="XP_013900631.1">
    <property type="nucleotide sequence ID" value="XM_014045177.1"/>
</dbReference>
<dbReference type="PANTHER" id="PTHR28554">
    <property type="entry name" value="39S RIBOSOMAL PROTEIN L45, MITOCHONDRIAL"/>
    <property type="match status" value="1"/>
</dbReference>
<dbReference type="STRING" id="145388.A0A0D2MM52"/>
<dbReference type="OrthoDB" id="540386at2759"/>
<comment type="subcellular location">
    <subcellularLocation>
        <location evidence="1">Mitochondrion</location>
    </subcellularLocation>
</comment>
<dbReference type="KEGG" id="mng:MNEG_6348"/>
<dbReference type="InterPro" id="IPR032710">
    <property type="entry name" value="NTF2-like_dom_sf"/>
</dbReference>
<dbReference type="GeneID" id="25739224"/>
<evidence type="ECO:0000313" key="4">
    <source>
        <dbReference type="EMBL" id="KIZ01612.1"/>
    </source>
</evidence>
<dbReference type="AlphaFoldDB" id="A0A0D2MM52"/>
<sequence>MNQQSKVSFVQMTLKIASRQRFAAYYSRGGAGGAGAGANSRGALASGDPDEVLDVVDHWVLERKVFDDKGAKDKIDPPGARWRVVARLQV</sequence>
<keyword evidence="3" id="KW-0496">Mitochondrion</keyword>
<dbReference type="Proteomes" id="UP000054498">
    <property type="component" value="Unassembled WGS sequence"/>
</dbReference>
<dbReference type="SUPFAM" id="SSF54427">
    <property type="entry name" value="NTF2-like"/>
    <property type="match status" value="1"/>
</dbReference>
<accession>A0A0D2MM52</accession>
<evidence type="ECO:0000313" key="5">
    <source>
        <dbReference type="Proteomes" id="UP000054498"/>
    </source>
</evidence>
<evidence type="ECO:0000256" key="1">
    <source>
        <dbReference type="ARBA" id="ARBA00004173"/>
    </source>
</evidence>
<dbReference type="PANTHER" id="PTHR28554:SF1">
    <property type="entry name" value="LARGE RIBOSOMAL SUBUNIT PROTEIN ML45"/>
    <property type="match status" value="1"/>
</dbReference>
<proteinExistence type="predicted"/>
<keyword evidence="5" id="KW-1185">Reference proteome</keyword>
<gene>
    <name evidence="4" type="ORF">MNEG_6348</name>
</gene>
<dbReference type="EMBL" id="KK101241">
    <property type="protein sequence ID" value="KIZ01612.1"/>
    <property type="molecule type" value="Genomic_DNA"/>
</dbReference>
<keyword evidence="2" id="KW-0809">Transit peptide</keyword>